<evidence type="ECO:0000256" key="3">
    <source>
        <dbReference type="ARBA" id="ARBA00022555"/>
    </source>
</evidence>
<evidence type="ECO:0000256" key="2">
    <source>
        <dbReference type="ARBA" id="ARBA00022552"/>
    </source>
</evidence>
<evidence type="ECO:0000256" key="5">
    <source>
        <dbReference type="ARBA" id="ARBA00022695"/>
    </source>
</evidence>
<dbReference type="SUPFAM" id="SSF55666">
    <property type="entry name" value="Ribonuclease PH domain 2-like"/>
    <property type="match status" value="1"/>
</dbReference>
<comment type="catalytic activity">
    <reaction evidence="7">
        <text>tRNA(n+1) + phosphate = tRNA(n) + a ribonucleoside 5'-diphosphate</text>
        <dbReference type="Rhea" id="RHEA:10628"/>
        <dbReference type="Rhea" id="RHEA-COMP:17343"/>
        <dbReference type="Rhea" id="RHEA-COMP:17344"/>
        <dbReference type="ChEBI" id="CHEBI:43474"/>
        <dbReference type="ChEBI" id="CHEBI:57930"/>
        <dbReference type="ChEBI" id="CHEBI:173114"/>
        <dbReference type="EC" id="2.7.7.56"/>
    </reaction>
</comment>
<evidence type="ECO:0000256" key="1">
    <source>
        <dbReference type="ARBA" id="ARBA00006678"/>
    </source>
</evidence>
<evidence type="ECO:0000256" key="4">
    <source>
        <dbReference type="ARBA" id="ARBA00022694"/>
    </source>
</evidence>
<dbReference type="InterPro" id="IPR020568">
    <property type="entry name" value="Ribosomal_Su5_D2-typ_SF"/>
</dbReference>
<keyword evidence="3 7" id="KW-0820">tRNA-binding</keyword>
<dbReference type="InterPro" id="IPR015847">
    <property type="entry name" value="ExoRNase_PH_dom2"/>
</dbReference>
<dbReference type="OrthoDB" id="9807456at2"/>
<dbReference type="EMBL" id="HF951689">
    <property type="protein sequence ID" value="CCW34221.1"/>
    <property type="molecule type" value="Genomic_DNA"/>
</dbReference>
<dbReference type="HAMAP" id="MF_00564">
    <property type="entry name" value="RNase_PH"/>
    <property type="match status" value="1"/>
</dbReference>
<dbReference type="PANTHER" id="PTHR11953">
    <property type="entry name" value="EXOSOME COMPLEX COMPONENT"/>
    <property type="match status" value="1"/>
</dbReference>
<dbReference type="InterPro" id="IPR002381">
    <property type="entry name" value="RNase_PH_bac-type"/>
</dbReference>
<feature type="binding site" evidence="7">
    <location>
        <position position="87"/>
    </location>
    <ligand>
        <name>phosphate</name>
        <dbReference type="ChEBI" id="CHEBI:43474"/>
        <note>substrate</note>
    </ligand>
</feature>
<dbReference type="FunCoup" id="S0ESG3">
    <property type="interactions" value="315"/>
</dbReference>
<dbReference type="PATRIC" id="fig|1303518.3.peg.391"/>
<dbReference type="InParanoid" id="S0ESG3"/>
<dbReference type="Pfam" id="PF01138">
    <property type="entry name" value="RNase_PH"/>
    <property type="match status" value="1"/>
</dbReference>
<dbReference type="GO" id="GO:0000049">
    <property type="term" value="F:tRNA binding"/>
    <property type="evidence" value="ECO:0007669"/>
    <property type="project" value="UniProtKB-UniRule"/>
</dbReference>
<keyword evidence="6" id="KW-0694">RNA-binding</keyword>
<dbReference type="GO" id="GO:0008033">
    <property type="term" value="P:tRNA processing"/>
    <property type="evidence" value="ECO:0007669"/>
    <property type="project" value="UniProtKB-UniRule"/>
</dbReference>
<dbReference type="InterPro" id="IPR001247">
    <property type="entry name" value="ExoRNase_PH_dom1"/>
</dbReference>
<dbReference type="GO" id="GO:0016075">
    <property type="term" value="P:rRNA catabolic process"/>
    <property type="evidence" value="ECO:0007669"/>
    <property type="project" value="UniProtKB-UniRule"/>
</dbReference>
<dbReference type="NCBIfam" id="TIGR01966">
    <property type="entry name" value="RNasePH"/>
    <property type="match status" value="1"/>
</dbReference>
<dbReference type="InterPro" id="IPR050080">
    <property type="entry name" value="RNase_PH"/>
</dbReference>
<evidence type="ECO:0000259" key="9">
    <source>
        <dbReference type="Pfam" id="PF03725"/>
    </source>
</evidence>
<dbReference type="PANTHER" id="PTHR11953:SF0">
    <property type="entry name" value="EXOSOME COMPLEX COMPONENT RRP41"/>
    <property type="match status" value="1"/>
</dbReference>
<feature type="domain" description="Exoribonuclease phosphorolytic" evidence="8">
    <location>
        <begin position="11"/>
        <end position="141"/>
    </location>
</feature>
<dbReference type="InterPro" id="IPR036345">
    <property type="entry name" value="ExoRNase_PH_dom2_sf"/>
</dbReference>
<proteinExistence type="inferred from homology"/>
<keyword evidence="7 10" id="KW-0808">Transferase</keyword>
<dbReference type="InterPro" id="IPR027408">
    <property type="entry name" value="PNPase/RNase_PH_dom_sf"/>
</dbReference>
<dbReference type="InterPro" id="IPR018336">
    <property type="entry name" value="RNase_PH_CS"/>
</dbReference>
<dbReference type="STRING" id="454171.CP488_00772"/>
<keyword evidence="4 7" id="KW-0819">tRNA processing</keyword>
<evidence type="ECO:0000259" key="8">
    <source>
        <dbReference type="Pfam" id="PF01138"/>
    </source>
</evidence>
<dbReference type="GO" id="GO:0009022">
    <property type="term" value="F:tRNA nucleotidyltransferase activity"/>
    <property type="evidence" value="ECO:0007669"/>
    <property type="project" value="UniProtKB-UniRule"/>
</dbReference>
<comment type="similarity">
    <text evidence="1 7">Belongs to the RNase PH family.</text>
</comment>
<feature type="domain" description="Exoribonuclease phosphorolytic" evidence="9">
    <location>
        <begin position="158"/>
        <end position="223"/>
    </location>
</feature>
<dbReference type="Pfam" id="PF03725">
    <property type="entry name" value="RNase_PH_C"/>
    <property type="match status" value="1"/>
</dbReference>
<feature type="binding site" evidence="7">
    <location>
        <begin position="125"/>
        <end position="127"/>
    </location>
    <ligand>
        <name>phosphate</name>
        <dbReference type="ChEBI" id="CHEBI:43474"/>
        <note>substrate</note>
    </ligand>
</feature>
<evidence type="ECO:0000256" key="7">
    <source>
        <dbReference type="HAMAP-Rule" id="MF_00564"/>
    </source>
</evidence>
<dbReference type="Gene3D" id="3.30.230.70">
    <property type="entry name" value="GHMP Kinase, N-terminal domain"/>
    <property type="match status" value="1"/>
</dbReference>
<keyword evidence="11" id="KW-1185">Reference proteome</keyword>
<dbReference type="KEGG" id="ccz:CCALI_00384"/>
<sequence length="241" mass="26430">MPRFDGRGSAQLRPTKITRGFMPNAEGSCLIEMGNTKVICTASVEDKLPPFRKLEGELGWVTAEYGMLPRSTNVRTPREGRNGPSGRTVEIQRLIGRSLRAVVEMPVLEERTILIDCDVLQADGGTRCAAITGSFVALAEACRKLVDEGAITRMPLTGMVAAVSVGVVGSDELLDLCYEEDHRCAVDMNVVMTDKGRYVEIQGTAEMTPFDRNRLLRLLDLAQVGLEQLFKMQRAALEGIL</sequence>
<dbReference type="PROSITE" id="PS01277">
    <property type="entry name" value="RIBONUCLEASE_PH"/>
    <property type="match status" value="1"/>
</dbReference>
<evidence type="ECO:0000256" key="6">
    <source>
        <dbReference type="ARBA" id="ARBA00022884"/>
    </source>
</evidence>
<dbReference type="GO" id="GO:0031125">
    <property type="term" value="P:rRNA 3'-end processing"/>
    <property type="evidence" value="ECO:0007669"/>
    <property type="project" value="UniProtKB-ARBA"/>
</dbReference>
<keyword evidence="5 7" id="KW-0548">Nucleotidyltransferase</keyword>
<evidence type="ECO:0000313" key="11">
    <source>
        <dbReference type="Proteomes" id="UP000014227"/>
    </source>
</evidence>
<organism evidence="10 11">
    <name type="scientific">Chthonomonas calidirosea (strain DSM 23976 / ICMP 18418 / T49)</name>
    <dbReference type="NCBI Taxonomy" id="1303518"/>
    <lineage>
        <taxon>Bacteria</taxon>
        <taxon>Bacillati</taxon>
        <taxon>Armatimonadota</taxon>
        <taxon>Chthonomonadia</taxon>
        <taxon>Chthonomonadales</taxon>
        <taxon>Chthonomonadaceae</taxon>
        <taxon>Chthonomonas</taxon>
    </lineage>
</organism>
<comment type="function">
    <text evidence="7">Phosphorolytic 3'-5' exoribonuclease that plays an important role in tRNA 3'-end maturation. Removes nucleotide residues following the 3'-CCA terminus of tRNAs; can also add nucleotides to the ends of RNA molecules by using nucleoside diphosphates as substrates, but this may not be physiologically important. Probably plays a role in initiation of 16S rRNA degradation (leading to ribosome degradation) during starvation.</text>
</comment>
<dbReference type="eggNOG" id="COG0689">
    <property type="taxonomic scope" value="Bacteria"/>
</dbReference>
<protein>
    <recommendedName>
        <fullName evidence="7">Ribonuclease PH</fullName>
        <shortName evidence="7">RNase PH</shortName>
        <ecNumber evidence="7">2.7.7.56</ecNumber>
    </recommendedName>
    <alternativeName>
        <fullName evidence="7">tRNA nucleotidyltransferase</fullName>
    </alternativeName>
</protein>
<dbReference type="HOGENOM" id="CLU_050858_0_0_0"/>
<dbReference type="Proteomes" id="UP000014227">
    <property type="component" value="Chromosome I"/>
</dbReference>
<comment type="subunit">
    <text evidence="7">Homohexameric ring arranged as a trimer of dimers.</text>
</comment>
<dbReference type="SUPFAM" id="SSF54211">
    <property type="entry name" value="Ribosomal protein S5 domain 2-like"/>
    <property type="match status" value="1"/>
</dbReference>
<keyword evidence="2 7" id="KW-0698">rRNA processing</keyword>
<name>S0ESG3_CHTCT</name>
<dbReference type="GO" id="GO:0000175">
    <property type="term" value="F:3'-5'-RNA exonuclease activity"/>
    <property type="evidence" value="ECO:0007669"/>
    <property type="project" value="UniProtKB-UniRule"/>
</dbReference>
<dbReference type="AlphaFoldDB" id="S0ESG3"/>
<dbReference type="RefSeq" id="WP_016481784.1">
    <property type="nucleotide sequence ID" value="NC_021487.1"/>
</dbReference>
<accession>S0ESG3</accession>
<reference evidence="11" key="1">
    <citation type="submission" date="2013-03" db="EMBL/GenBank/DDBJ databases">
        <title>Genome sequence of Chthonomonas calidirosea, the first sequenced genome from the Armatimonadetes phylum (formally candidate division OP10).</title>
        <authorList>
            <person name="Lee K.C.Y."/>
            <person name="Morgan X.C."/>
            <person name="Dunfield P.F."/>
            <person name="Tamas I."/>
            <person name="Houghton K.M."/>
            <person name="Vyssotski M."/>
            <person name="Ryan J.L.J."/>
            <person name="Lagutin K."/>
            <person name="McDonald I.R."/>
            <person name="Stott M.B."/>
        </authorList>
    </citation>
    <scope>NUCLEOTIDE SEQUENCE [LARGE SCALE GENOMIC DNA]</scope>
    <source>
        <strain evidence="11">DSM 23976 / ICMP 18418 / T49</strain>
    </source>
</reference>
<dbReference type="EC" id="2.7.7.56" evidence="7"/>
<dbReference type="FunFam" id="3.30.230.70:FF:000003">
    <property type="entry name" value="Ribonuclease PH"/>
    <property type="match status" value="1"/>
</dbReference>
<evidence type="ECO:0000313" key="10">
    <source>
        <dbReference type="EMBL" id="CCW34221.1"/>
    </source>
</evidence>
<gene>
    <name evidence="7" type="primary">rph</name>
    <name evidence="10" type="ORF">CCALI_00384</name>
</gene>